<reference evidence="2 3" key="1">
    <citation type="journal article" date="2018" name="Nat. Ecol. Evol.">
        <title>Shark genomes provide insights into elasmobranch evolution and the origin of vertebrates.</title>
        <authorList>
            <person name="Hara Y"/>
            <person name="Yamaguchi K"/>
            <person name="Onimaru K"/>
            <person name="Kadota M"/>
            <person name="Koyanagi M"/>
            <person name="Keeley SD"/>
            <person name="Tatsumi K"/>
            <person name="Tanaka K"/>
            <person name="Motone F"/>
            <person name="Kageyama Y"/>
            <person name="Nozu R"/>
            <person name="Adachi N"/>
            <person name="Nishimura O"/>
            <person name="Nakagawa R"/>
            <person name="Tanegashima C"/>
            <person name="Kiyatake I"/>
            <person name="Matsumoto R"/>
            <person name="Murakumo K"/>
            <person name="Nishida K"/>
            <person name="Terakita A"/>
            <person name="Kuratani S"/>
            <person name="Sato K"/>
            <person name="Hyodo S Kuraku.S."/>
        </authorList>
    </citation>
    <scope>NUCLEOTIDE SEQUENCE [LARGE SCALE GENOMIC DNA]</scope>
</reference>
<dbReference type="AlphaFoldDB" id="A0A401TIZ5"/>
<keyword evidence="3" id="KW-1185">Reference proteome</keyword>
<accession>A0A401TIZ5</accession>
<dbReference type="EMBL" id="BEZZ01081563">
    <property type="protein sequence ID" value="GCC42614.1"/>
    <property type="molecule type" value="Genomic_DNA"/>
</dbReference>
<evidence type="ECO:0000256" key="1">
    <source>
        <dbReference type="SAM" id="MobiDB-lite"/>
    </source>
</evidence>
<feature type="region of interest" description="Disordered" evidence="1">
    <location>
        <begin position="51"/>
        <end position="74"/>
    </location>
</feature>
<name>A0A401TIZ5_CHIPU</name>
<gene>
    <name evidence="2" type="ORF">chiPu_0026522</name>
</gene>
<protein>
    <submittedName>
        <fullName evidence="2">Uncharacterized protein</fullName>
    </submittedName>
</protein>
<proteinExistence type="predicted"/>
<evidence type="ECO:0000313" key="2">
    <source>
        <dbReference type="EMBL" id="GCC42614.1"/>
    </source>
</evidence>
<sequence>MAPPPFPQSANTCDAAAIFAGRVSAAPGVVDAGPHGSCSPPLPWAPCCGRAEGLQNPGARGPGRPAGRGASREL</sequence>
<organism evidence="2 3">
    <name type="scientific">Chiloscyllium punctatum</name>
    <name type="common">Brownbanded bambooshark</name>
    <name type="synonym">Hemiscyllium punctatum</name>
    <dbReference type="NCBI Taxonomy" id="137246"/>
    <lineage>
        <taxon>Eukaryota</taxon>
        <taxon>Metazoa</taxon>
        <taxon>Chordata</taxon>
        <taxon>Craniata</taxon>
        <taxon>Vertebrata</taxon>
        <taxon>Chondrichthyes</taxon>
        <taxon>Elasmobranchii</taxon>
        <taxon>Galeomorphii</taxon>
        <taxon>Galeoidea</taxon>
        <taxon>Orectolobiformes</taxon>
        <taxon>Hemiscylliidae</taxon>
        <taxon>Chiloscyllium</taxon>
    </lineage>
</organism>
<evidence type="ECO:0000313" key="3">
    <source>
        <dbReference type="Proteomes" id="UP000287033"/>
    </source>
</evidence>
<comment type="caution">
    <text evidence="2">The sequence shown here is derived from an EMBL/GenBank/DDBJ whole genome shotgun (WGS) entry which is preliminary data.</text>
</comment>
<dbReference type="Proteomes" id="UP000287033">
    <property type="component" value="Unassembled WGS sequence"/>
</dbReference>